<dbReference type="InterPro" id="IPR029063">
    <property type="entry name" value="SAM-dependent_MTases_sf"/>
</dbReference>
<dbReference type="Gene3D" id="3.40.50.150">
    <property type="entry name" value="Vaccinia Virus protein VP39"/>
    <property type="match status" value="1"/>
</dbReference>
<keyword evidence="2" id="KW-0489">Methyltransferase</keyword>
<organism evidence="2 3">
    <name type="scientific">Candidatus Curtissbacteria bacterium GW2011_GWA1_40_16</name>
    <dbReference type="NCBI Taxonomy" id="1618405"/>
    <lineage>
        <taxon>Bacteria</taxon>
        <taxon>Candidatus Curtissiibacteriota</taxon>
    </lineage>
</organism>
<name>A0A0G0RBM6_9BACT</name>
<dbReference type="SUPFAM" id="SSF53335">
    <property type="entry name" value="S-adenosyl-L-methionine-dependent methyltransferases"/>
    <property type="match status" value="1"/>
</dbReference>
<keyword evidence="2" id="KW-0808">Transferase</keyword>
<dbReference type="InterPro" id="IPR013216">
    <property type="entry name" value="Methyltransf_11"/>
</dbReference>
<dbReference type="AlphaFoldDB" id="A0A0G0RBM6"/>
<sequence length="179" mass="20890">MKSKQQVLHLGCGNNKIAGSISIDILKNSQADIIHNLDKFPYPLKSNTFSKVVAENILEHLENLPKVMEEIHRVSKNKARVFVTTSHFTSVDSFNDPTHKHFFTSRTFDYFVEGEDLYKYKYSKAKFRKIKVLLGPKNTQKFLLNLILKVINKNKVFYEKRLAYIFPVGVIYYELEVQK</sequence>
<dbReference type="Pfam" id="PF08241">
    <property type="entry name" value="Methyltransf_11"/>
    <property type="match status" value="1"/>
</dbReference>
<dbReference type="EMBL" id="LBYI01000019">
    <property type="protein sequence ID" value="KKR49798.1"/>
    <property type="molecule type" value="Genomic_DNA"/>
</dbReference>
<evidence type="ECO:0000313" key="2">
    <source>
        <dbReference type="EMBL" id="KKR49798.1"/>
    </source>
</evidence>
<dbReference type="Proteomes" id="UP000034531">
    <property type="component" value="Unassembled WGS sequence"/>
</dbReference>
<accession>A0A0G0RBM6</accession>
<gene>
    <name evidence="2" type="ORF">UT84_C0019G0003</name>
</gene>
<dbReference type="GO" id="GO:0008757">
    <property type="term" value="F:S-adenosylmethionine-dependent methyltransferase activity"/>
    <property type="evidence" value="ECO:0007669"/>
    <property type="project" value="InterPro"/>
</dbReference>
<evidence type="ECO:0000313" key="3">
    <source>
        <dbReference type="Proteomes" id="UP000034531"/>
    </source>
</evidence>
<comment type="caution">
    <text evidence="2">The sequence shown here is derived from an EMBL/GenBank/DDBJ whole genome shotgun (WGS) entry which is preliminary data.</text>
</comment>
<reference evidence="2 3" key="1">
    <citation type="journal article" date="2015" name="Nature">
        <title>rRNA introns, odd ribosomes, and small enigmatic genomes across a large radiation of phyla.</title>
        <authorList>
            <person name="Brown C.T."/>
            <person name="Hug L.A."/>
            <person name="Thomas B.C."/>
            <person name="Sharon I."/>
            <person name="Castelle C.J."/>
            <person name="Singh A."/>
            <person name="Wilkins M.J."/>
            <person name="Williams K.H."/>
            <person name="Banfield J.F."/>
        </authorList>
    </citation>
    <scope>NUCLEOTIDE SEQUENCE [LARGE SCALE GENOMIC DNA]</scope>
</reference>
<evidence type="ECO:0000259" key="1">
    <source>
        <dbReference type="Pfam" id="PF08241"/>
    </source>
</evidence>
<proteinExistence type="predicted"/>
<feature type="domain" description="Methyltransferase type 11" evidence="1">
    <location>
        <begin position="41"/>
        <end position="82"/>
    </location>
</feature>
<protein>
    <submittedName>
        <fullName evidence="2">Methyltransferase domain protein</fullName>
    </submittedName>
</protein>
<dbReference type="GO" id="GO:0032259">
    <property type="term" value="P:methylation"/>
    <property type="evidence" value="ECO:0007669"/>
    <property type="project" value="UniProtKB-KW"/>
</dbReference>